<protein>
    <submittedName>
        <fullName evidence="1">Uncharacterized protein</fullName>
    </submittedName>
</protein>
<reference evidence="1 2" key="2">
    <citation type="journal article" date="2022" name="Mol. Ecol. Resour.">
        <title>The genomes of chicory, endive, great burdock and yacon provide insights into Asteraceae paleo-polyploidization history and plant inulin production.</title>
        <authorList>
            <person name="Fan W."/>
            <person name="Wang S."/>
            <person name="Wang H."/>
            <person name="Wang A."/>
            <person name="Jiang F."/>
            <person name="Liu H."/>
            <person name="Zhao H."/>
            <person name="Xu D."/>
            <person name="Zhang Y."/>
        </authorList>
    </citation>
    <scope>NUCLEOTIDE SEQUENCE [LARGE SCALE GENOMIC DNA]</scope>
    <source>
        <strain evidence="2">cv. Punajuju</strain>
        <tissue evidence="1">Leaves</tissue>
    </source>
</reference>
<dbReference type="EMBL" id="CM042014">
    <property type="protein sequence ID" value="KAI3724372.1"/>
    <property type="molecule type" value="Genomic_DNA"/>
</dbReference>
<reference evidence="2" key="1">
    <citation type="journal article" date="2022" name="Mol. Ecol. Resour.">
        <title>The genomes of chicory, endive, great burdock and yacon provide insights into Asteraceae palaeo-polyploidization history and plant inulin production.</title>
        <authorList>
            <person name="Fan W."/>
            <person name="Wang S."/>
            <person name="Wang H."/>
            <person name="Wang A."/>
            <person name="Jiang F."/>
            <person name="Liu H."/>
            <person name="Zhao H."/>
            <person name="Xu D."/>
            <person name="Zhang Y."/>
        </authorList>
    </citation>
    <scope>NUCLEOTIDE SEQUENCE [LARGE SCALE GENOMIC DNA]</scope>
    <source>
        <strain evidence="2">cv. Punajuju</strain>
    </source>
</reference>
<dbReference type="Proteomes" id="UP001055811">
    <property type="component" value="Linkage Group LG06"/>
</dbReference>
<sequence>MTLEGFFTSTELKDGLTNPDRVTELLSVMQKEKENVNESTRHWSNVVNTLATTENKECLDLFVQLDGLSFIDKWLKDALNDMENSDLEEELIIGFLRALERLELENDRSGIGKTVEGLFGHSSSVVREKAKALCDRWNPIPEVDGMESLSVGVGNEENVEPETDKEEIPSLEMESVNPVDENPPESESELPGVSDSIPDSIPPVTDGGDPAESHLPEVADSIPAVSDSIPAETNLTGVSDSIPPVEGGDDAGGEQESDVSQMDKDIEDENEKQEIAGTVESTTLIPSITDFDNELKTETSEKDEDMMERGESSNPKTTSNTESDEDGEYGKKDVGNESGNDDDDSGSDSSFSKKSTKGQDDDLVNKRPSDMELDYGIVDPLELARQVAIEIEREVDSDSGGQSSSSSSSQSMSGNGIEKEPEVSSGVVETTPVPEPEIPIPIPIPPVQEPESAPDVEKGFSGFDLNQDISSEETGTGIAFPASTPISFVSASRPEPATELPVSPLQFEGALGWKGSAATSAFRRIPEVEKTFSSSSSHRSDGLNFDLNVTESGDDKTENLFSRDKMPVTSYQETPRRFEKLELDLNSFGGGIGITDSSGVTLDWNRDSRVPSFQNYPPTQSLPFKNIDLNLNDHSNVQNNPFLSKLFNKRDDSVISLFGTQVEVNRKDSNSNSISISNSNSVSNSNSIPPPNGIDFTLGRPGSNSIPTPYSNLPNYTHNGYQMGAMYPPSGGVGGSGGSGGVGGYGSISYMVDSRGSMVAPQIMHPVYSQPYLYPPGSNGAGPSRNTFDLNSGFMGDLGNRENNGGLGLRQFLNTNQVRPIDEQQQQQQYLRMNNNNNSLQQASSSSVIGGKRQEPESGWDLFPVHYKQQQHNHHYPHQQNPHQQNHQQPPWQ</sequence>
<proteinExistence type="predicted"/>
<organism evidence="1 2">
    <name type="scientific">Cichorium intybus</name>
    <name type="common">Chicory</name>
    <dbReference type="NCBI Taxonomy" id="13427"/>
    <lineage>
        <taxon>Eukaryota</taxon>
        <taxon>Viridiplantae</taxon>
        <taxon>Streptophyta</taxon>
        <taxon>Embryophyta</taxon>
        <taxon>Tracheophyta</taxon>
        <taxon>Spermatophyta</taxon>
        <taxon>Magnoliopsida</taxon>
        <taxon>eudicotyledons</taxon>
        <taxon>Gunneridae</taxon>
        <taxon>Pentapetalae</taxon>
        <taxon>asterids</taxon>
        <taxon>campanulids</taxon>
        <taxon>Asterales</taxon>
        <taxon>Asteraceae</taxon>
        <taxon>Cichorioideae</taxon>
        <taxon>Cichorieae</taxon>
        <taxon>Cichoriinae</taxon>
        <taxon>Cichorium</taxon>
    </lineage>
</organism>
<accession>A0ACB9BQV5</accession>
<name>A0ACB9BQV5_CICIN</name>
<keyword evidence="2" id="KW-1185">Reference proteome</keyword>
<comment type="caution">
    <text evidence="1">The sequence shown here is derived from an EMBL/GenBank/DDBJ whole genome shotgun (WGS) entry which is preliminary data.</text>
</comment>
<evidence type="ECO:0000313" key="1">
    <source>
        <dbReference type="EMBL" id="KAI3724372.1"/>
    </source>
</evidence>
<evidence type="ECO:0000313" key="2">
    <source>
        <dbReference type="Proteomes" id="UP001055811"/>
    </source>
</evidence>
<gene>
    <name evidence="1" type="ORF">L2E82_36144</name>
</gene>